<dbReference type="GO" id="GO:0003700">
    <property type="term" value="F:DNA-binding transcription factor activity"/>
    <property type="evidence" value="ECO:0007669"/>
    <property type="project" value="TreeGrafter"/>
</dbReference>
<name>A0AAJ0U1D5_9GAMM</name>
<reference evidence="2" key="2">
    <citation type="journal article" date="2020" name="Microorganisms">
        <title>Osmotic Adaptation and Compatible Solute Biosynthesis of Phototrophic Bacteria as Revealed from Genome Analyses.</title>
        <authorList>
            <person name="Imhoff J.F."/>
            <person name="Rahn T."/>
            <person name="Kunzel S."/>
            <person name="Keller A."/>
            <person name="Neulinger S.C."/>
        </authorList>
    </citation>
    <scope>NUCLEOTIDE SEQUENCE</scope>
    <source>
        <strain evidence="2">DSM 11080</strain>
    </source>
</reference>
<proteinExistence type="predicted"/>
<gene>
    <name evidence="2" type="ORF">CKO40_00460</name>
</gene>
<organism evidence="2 3">
    <name type="scientific">Halochromatium glycolicum</name>
    <dbReference type="NCBI Taxonomy" id="85075"/>
    <lineage>
        <taxon>Bacteria</taxon>
        <taxon>Pseudomonadati</taxon>
        <taxon>Pseudomonadota</taxon>
        <taxon>Gammaproteobacteria</taxon>
        <taxon>Chromatiales</taxon>
        <taxon>Chromatiaceae</taxon>
        <taxon>Halochromatium</taxon>
    </lineage>
</organism>
<dbReference type="EMBL" id="NRSJ01000001">
    <property type="protein sequence ID" value="MBK1703062.1"/>
    <property type="molecule type" value="Genomic_DNA"/>
</dbReference>
<dbReference type="RefSeq" id="WP_200343703.1">
    <property type="nucleotide sequence ID" value="NZ_NRSJ01000001.1"/>
</dbReference>
<dbReference type="Pfam" id="PF00027">
    <property type="entry name" value="cNMP_binding"/>
    <property type="match status" value="1"/>
</dbReference>
<dbReference type="InterPro" id="IPR014710">
    <property type="entry name" value="RmlC-like_jellyroll"/>
</dbReference>
<dbReference type="InterPro" id="IPR000595">
    <property type="entry name" value="cNMP-bd_dom"/>
</dbReference>
<dbReference type="PROSITE" id="PS00889">
    <property type="entry name" value="CNMP_BINDING_2"/>
    <property type="match status" value="1"/>
</dbReference>
<dbReference type="PANTHER" id="PTHR24567">
    <property type="entry name" value="CRP FAMILY TRANSCRIPTIONAL REGULATORY PROTEIN"/>
    <property type="match status" value="1"/>
</dbReference>
<protein>
    <recommendedName>
        <fullName evidence="1">Cyclic nucleotide-binding domain-containing protein</fullName>
    </recommendedName>
</protein>
<accession>A0AAJ0U1D5</accession>
<evidence type="ECO:0000313" key="3">
    <source>
        <dbReference type="Proteomes" id="UP001296776"/>
    </source>
</evidence>
<dbReference type="PROSITE" id="PS50042">
    <property type="entry name" value="CNMP_BINDING_3"/>
    <property type="match status" value="1"/>
</dbReference>
<evidence type="ECO:0000313" key="2">
    <source>
        <dbReference type="EMBL" id="MBK1703062.1"/>
    </source>
</evidence>
<reference evidence="2" key="1">
    <citation type="submission" date="2017-08" db="EMBL/GenBank/DDBJ databases">
        <authorList>
            <person name="Imhoff J.F."/>
            <person name="Rahn T."/>
            <person name="Kuenzel S."/>
            <person name="Neulinger S.C."/>
        </authorList>
    </citation>
    <scope>NUCLEOTIDE SEQUENCE</scope>
    <source>
        <strain evidence="2">DSM 11080</strain>
    </source>
</reference>
<dbReference type="PANTHER" id="PTHR24567:SF74">
    <property type="entry name" value="HTH-TYPE TRANSCRIPTIONAL REGULATOR ARCR"/>
    <property type="match status" value="1"/>
</dbReference>
<dbReference type="InterPro" id="IPR018490">
    <property type="entry name" value="cNMP-bd_dom_sf"/>
</dbReference>
<dbReference type="Proteomes" id="UP001296776">
    <property type="component" value="Unassembled WGS sequence"/>
</dbReference>
<dbReference type="GO" id="GO:0005829">
    <property type="term" value="C:cytosol"/>
    <property type="evidence" value="ECO:0007669"/>
    <property type="project" value="TreeGrafter"/>
</dbReference>
<dbReference type="SUPFAM" id="SSF51206">
    <property type="entry name" value="cAMP-binding domain-like"/>
    <property type="match status" value="1"/>
</dbReference>
<keyword evidence="3" id="KW-1185">Reference proteome</keyword>
<dbReference type="CDD" id="cd00038">
    <property type="entry name" value="CAP_ED"/>
    <property type="match status" value="1"/>
</dbReference>
<sequence length="158" mass="18352">MAENRLRMLQQTPLLGGVRDDIVEFLLEQVRTVFLKEGDFLFIEDDPGDAMYVLEKGQVAILKQWNDVYYRLNYLNVGDSIGEMSLIDLGRRSASVLAMTDCAAIELNHNAIMRLYERDLEQFALVQMNIGRELSRRLRVTDESMFRELIRAEQIPQH</sequence>
<dbReference type="Gene3D" id="2.60.120.10">
    <property type="entry name" value="Jelly Rolls"/>
    <property type="match status" value="1"/>
</dbReference>
<evidence type="ECO:0000259" key="1">
    <source>
        <dbReference type="PROSITE" id="PS50042"/>
    </source>
</evidence>
<feature type="domain" description="Cyclic nucleotide-binding" evidence="1">
    <location>
        <begin position="14"/>
        <end position="115"/>
    </location>
</feature>
<dbReference type="SMART" id="SM00100">
    <property type="entry name" value="cNMP"/>
    <property type="match status" value="1"/>
</dbReference>
<dbReference type="InterPro" id="IPR018488">
    <property type="entry name" value="cNMP-bd_CS"/>
</dbReference>
<dbReference type="InterPro" id="IPR050397">
    <property type="entry name" value="Env_Response_Regulators"/>
</dbReference>
<dbReference type="AlphaFoldDB" id="A0AAJ0U1D5"/>
<comment type="caution">
    <text evidence="2">The sequence shown here is derived from an EMBL/GenBank/DDBJ whole genome shotgun (WGS) entry which is preliminary data.</text>
</comment>